<dbReference type="Pfam" id="PF01884">
    <property type="entry name" value="PcrB"/>
    <property type="match status" value="1"/>
</dbReference>
<dbReference type="InterPro" id="IPR039074">
    <property type="entry name" value="GGGP/HepGP_synthase_I"/>
</dbReference>
<evidence type="ECO:0000256" key="1">
    <source>
        <dbReference type="ARBA" id="ARBA00022516"/>
    </source>
</evidence>
<keyword evidence="5 9" id="KW-0443">Lipid metabolism</keyword>
<dbReference type="SUPFAM" id="SSF51395">
    <property type="entry name" value="FMN-linked oxidoreductases"/>
    <property type="match status" value="1"/>
</dbReference>
<sequence>MNRGFHAWRHVFKLDPDRSIGDAELERVCLSGTDAVVVGGSTGVTADNTLELLGRIRRYPVDCALEISDPDAVAPGFDWYLVPVVLNAESADWVTRKAQQAVRRYGPLIPWDRLVPEGYIVLNADSAVARLTRPETALGAEDVAAYAELAERLFRFPIVYLEYSGVFGDMDVLRHVRKRLRSARLFYGGGVDGPDRAKEAAQWADTVVVGNAVYRDLERALATVAAVGVRPGPGELPR</sequence>
<dbReference type="NCBIfam" id="TIGR01768">
    <property type="entry name" value="GGGP-family"/>
    <property type="match status" value="1"/>
</dbReference>
<evidence type="ECO:0000256" key="6">
    <source>
        <dbReference type="ARBA" id="ARBA00023209"/>
    </source>
</evidence>
<dbReference type="EMBL" id="MOXJ01000005">
    <property type="protein sequence ID" value="PDO11116.1"/>
    <property type="molecule type" value="Genomic_DNA"/>
</dbReference>
<dbReference type="GO" id="GO:0046474">
    <property type="term" value="P:glycerophospholipid biosynthetic process"/>
    <property type="evidence" value="ECO:0007669"/>
    <property type="project" value="UniProtKB-UniRule"/>
</dbReference>
<comment type="cofactor">
    <cofactor evidence="9">
        <name>Mg(2+)</name>
        <dbReference type="ChEBI" id="CHEBI:18420"/>
    </cofactor>
</comment>
<dbReference type="GO" id="GO:0120536">
    <property type="term" value="F:heptaprenylglyceryl phosphate synthase activity"/>
    <property type="evidence" value="ECO:0007669"/>
    <property type="project" value="UniProtKB-ARBA"/>
</dbReference>
<evidence type="ECO:0000256" key="8">
    <source>
        <dbReference type="ARBA" id="ARBA00048318"/>
    </source>
</evidence>
<dbReference type="Proteomes" id="UP000243688">
    <property type="component" value="Unassembled WGS sequence"/>
</dbReference>
<feature type="binding site" evidence="9">
    <location>
        <position position="190"/>
    </location>
    <ligand>
        <name>sn-glycerol 1-phosphate</name>
        <dbReference type="ChEBI" id="CHEBI:57685"/>
    </ligand>
</feature>
<evidence type="ECO:0000256" key="4">
    <source>
        <dbReference type="ARBA" id="ARBA00022842"/>
    </source>
</evidence>
<dbReference type="AlphaFoldDB" id="A0A2A6E2S5"/>
<dbReference type="Gene3D" id="3.20.20.390">
    <property type="entry name" value="FMN-linked oxidoreductases"/>
    <property type="match status" value="1"/>
</dbReference>
<accession>A0A2A6E2S5</accession>
<feature type="binding site" evidence="9">
    <location>
        <begin position="210"/>
        <end position="211"/>
    </location>
    <ligand>
        <name>sn-glycerol 1-phosphate</name>
        <dbReference type="ChEBI" id="CHEBI:57685"/>
    </ligand>
</feature>
<keyword evidence="4 9" id="KW-0460">Magnesium</keyword>
<evidence type="ECO:0000256" key="9">
    <source>
        <dbReference type="HAMAP-Rule" id="MF_00112"/>
    </source>
</evidence>
<dbReference type="EC" id="2.5.1.n9" evidence="9"/>
<evidence type="ECO:0000256" key="5">
    <source>
        <dbReference type="ARBA" id="ARBA00023098"/>
    </source>
</evidence>
<dbReference type="CDD" id="cd02812">
    <property type="entry name" value="PcrB_like"/>
    <property type="match status" value="1"/>
</dbReference>
<dbReference type="UniPathway" id="UPA00940"/>
<keyword evidence="2 9" id="KW-0808">Transferase</keyword>
<keyword evidence="1 9" id="KW-0444">Lipid biosynthesis</keyword>
<comment type="function">
    <text evidence="9">Prenyltransferase that catalyzes in vivo the transfer of the heptaprenyl moiety of heptaprenyl pyrophosphate (HepPP; 35 carbon atoms) to the C3 hydroxyl of sn-glycerol-1-phosphate (G1P), producing heptaprenylglyceryl phosphate (HepGP). This reaction is an ether-bond-formation step in the biosynthesis of archaea-type G1P-based membrane lipids found in Bacillales.</text>
</comment>
<dbReference type="InterPro" id="IPR008205">
    <property type="entry name" value="GGGP_HepGP_synthase"/>
</dbReference>
<comment type="caution">
    <text evidence="10">The sequence shown here is derived from an EMBL/GenBank/DDBJ whole genome shotgun (WGS) entry which is preliminary data.</text>
</comment>
<feature type="binding site" evidence="9">
    <location>
        <position position="13"/>
    </location>
    <ligand>
        <name>sn-glycerol 1-phosphate</name>
        <dbReference type="ChEBI" id="CHEBI:57685"/>
    </ligand>
</feature>
<comment type="subunit">
    <text evidence="9">Homodimer.</text>
</comment>
<evidence type="ECO:0000256" key="2">
    <source>
        <dbReference type="ARBA" id="ARBA00022679"/>
    </source>
</evidence>
<organism evidence="10 11">
    <name type="scientific">Candidatus Reconcilbacillus cellulovorans</name>
    <dbReference type="NCBI Taxonomy" id="1906605"/>
    <lineage>
        <taxon>Bacteria</taxon>
        <taxon>Bacillati</taxon>
        <taxon>Bacillota</taxon>
        <taxon>Bacilli</taxon>
        <taxon>Bacillales</taxon>
        <taxon>Paenibacillaceae</taxon>
        <taxon>Candidatus Reconcilbacillus</taxon>
    </lineage>
</organism>
<evidence type="ECO:0000256" key="7">
    <source>
        <dbReference type="ARBA" id="ARBA00023264"/>
    </source>
</evidence>
<gene>
    <name evidence="9" type="primary">pcrB</name>
    <name evidence="10" type="ORF">BLM47_03765</name>
</gene>
<dbReference type="NCBIfam" id="NF003199">
    <property type="entry name" value="PRK04169.1-3"/>
    <property type="match status" value="1"/>
</dbReference>
<proteinExistence type="inferred from homology"/>
<feature type="binding site" evidence="9">
    <location>
        <position position="15"/>
    </location>
    <ligand>
        <name>Mg(2+)</name>
        <dbReference type="ChEBI" id="CHEBI:18420"/>
    </ligand>
</feature>
<evidence type="ECO:0000313" key="11">
    <source>
        <dbReference type="Proteomes" id="UP000243688"/>
    </source>
</evidence>
<keyword evidence="6 9" id="KW-0594">Phospholipid biosynthesis</keyword>
<protein>
    <recommendedName>
        <fullName evidence="9">Heptaprenylglyceryl phosphate synthase</fullName>
        <shortName evidence="9">HepGP synthase</shortName>
        <ecNumber evidence="9">2.5.1.n9</ecNumber>
    </recommendedName>
    <alternativeName>
        <fullName evidence="9">Glycerol-1-phosphate heptaprenyltransferase</fullName>
    </alternativeName>
</protein>
<evidence type="ECO:0000256" key="3">
    <source>
        <dbReference type="ARBA" id="ARBA00022723"/>
    </source>
</evidence>
<dbReference type="NCBIfam" id="NF003197">
    <property type="entry name" value="PRK04169.1-1"/>
    <property type="match status" value="1"/>
</dbReference>
<feature type="binding site" evidence="9">
    <location>
        <begin position="160"/>
        <end position="165"/>
    </location>
    <ligand>
        <name>sn-glycerol 1-phosphate</name>
        <dbReference type="ChEBI" id="CHEBI:57685"/>
    </ligand>
</feature>
<dbReference type="PANTHER" id="PTHR40029:SF2">
    <property type="entry name" value="HEPTAPRENYLGLYCERYL PHOSPHATE SYNTHASE"/>
    <property type="match status" value="1"/>
</dbReference>
<comment type="catalytic activity">
    <reaction evidence="8 9">
        <text>sn-glycerol 1-phosphate + all-trans-heptaprenyl diphosphate = 3-heptaprenyl-sn-glycero-1-phosphate + diphosphate</text>
        <dbReference type="Rhea" id="RHEA:33495"/>
        <dbReference type="ChEBI" id="CHEBI:33019"/>
        <dbReference type="ChEBI" id="CHEBI:57685"/>
        <dbReference type="ChEBI" id="CHEBI:58206"/>
        <dbReference type="ChEBI" id="CHEBI:64781"/>
        <dbReference type="EC" id="2.5.1.n9"/>
    </reaction>
</comment>
<keyword evidence="7 9" id="KW-1208">Phospholipid metabolism</keyword>
<comment type="pathway">
    <text evidence="9">Membrane lipid metabolism; glycerophospholipid metabolism.</text>
</comment>
<name>A0A2A6E2S5_9BACL</name>
<dbReference type="InterPro" id="IPR038597">
    <property type="entry name" value="GGGP/HepGP_synthase_sf"/>
</dbReference>
<dbReference type="HAMAP" id="MF_00112">
    <property type="entry name" value="GGGP_HepGP_synthase"/>
    <property type="match status" value="1"/>
</dbReference>
<keyword evidence="3 9" id="KW-0479">Metal-binding</keyword>
<feature type="binding site" evidence="9">
    <location>
        <position position="41"/>
    </location>
    <ligand>
        <name>Mg(2+)</name>
        <dbReference type="ChEBI" id="CHEBI:18420"/>
    </ligand>
</feature>
<reference evidence="10 11" key="1">
    <citation type="submission" date="2016-12" db="EMBL/GenBank/DDBJ databases">
        <title>Candidatus Reconcilibacillus cellulovorans genome.</title>
        <authorList>
            <person name="Kolinko S."/>
            <person name="Wu Y.-W."/>
            <person name="Tachea F."/>
            <person name="Denzel E."/>
            <person name="Hiras J."/>
            <person name="Baecker N."/>
            <person name="Chan L.J."/>
            <person name="Eichorst S.A."/>
            <person name="Frey D."/>
            <person name="Adams P.D."/>
            <person name="Pray T."/>
            <person name="Tanjore D."/>
            <person name="Petzold C.J."/>
            <person name="Gladden J.M."/>
            <person name="Simmons B.A."/>
            <person name="Singer S.W."/>
        </authorList>
    </citation>
    <scope>NUCLEOTIDE SEQUENCE [LARGE SCALE GENOMIC DNA]</scope>
    <source>
        <strain evidence="10">JTherm</strain>
    </source>
</reference>
<evidence type="ECO:0000313" key="10">
    <source>
        <dbReference type="EMBL" id="PDO11116.1"/>
    </source>
</evidence>
<comment type="caution">
    <text evidence="9">Lacks conserved residue(s) required for the propagation of feature annotation.</text>
</comment>
<dbReference type="GO" id="GO:0000287">
    <property type="term" value="F:magnesium ion binding"/>
    <property type="evidence" value="ECO:0007669"/>
    <property type="project" value="UniProtKB-UniRule"/>
</dbReference>
<comment type="similarity">
    <text evidence="9">Belongs to the GGGP/HepGP synthase family. Group I subfamily.</text>
</comment>
<dbReference type="PANTHER" id="PTHR40029">
    <property type="match status" value="1"/>
</dbReference>